<dbReference type="OrthoDB" id="5513277at2"/>
<reference evidence="3" key="1">
    <citation type="submission" date="2017-07" db="EMBL/GenBank/DDBJ databases">
        <title>Comparative genome mining reveals phylogenetic distribution patterns of secondary metabolites in Amycolatopsis.</title>
        <authorList>
            <person name="Adamek M."/>
            <person name="Alanjary M."/>
            <person name="Sales-Ortells H."/>
            <person name="Goodfellow M."/>
            <person name="Bull A.T."/>
            <person name="Kalinowski J."/>
            <person name="Ziemert N."/>
        </authorList>
    </citation>
    <scope>NUCLEOTIDE SEQUENCE [LARGE SCALE GENOMIC DNA]</scope>
    <source>
        <strain evidence="3">H5</strain>
    </source>
</reference>
<feature type="domain" description="AB hydrolase-1" evidence="1">
    <location>
        <begin position="51"/>
        <end position="222"/>
    </location>
</feature>
<dbReference type="PANTHER" id="PTHR43798">
    <property type="entry name" value="MONOACYLGLYCEROL LIPASE"/>
    <property type="match status" value="1"/>
</dbReference>
<protein>
    <submittedName>
        <fullName evidence="2">Alpha/beta hydrolase</fullName>
    </submittedName>
</protein>
<name>A0A229T418_9PSEU</name>
<keyword evidence="2" id="KW-0378">Hydrolase</keyword>
<dbReference type="Proteomes" id="UP000215199">
    <property type="component" value="Unassembled WGS sequence"/>
</dbReference>
<dbReference type="Gene3D" id="3.40.50.1820">
    <property type="entry name" value="alpha/beta hydrolase"/>
    <property type="match status" value="1"/>
</dbReference>
<organism evidence="2 3">
    <name type="scientific">Amycolatopsis vastitatis</name>
    <dbReference type="NCBI Taxonomy" id="1905142"/>
    <lineage>
        <taxon>Bacteria</taxon>
        <taxon>Bacillati</taxon>
        <taxon>Actinomycetota</taxon>
        <taxon>Actinomycetes</taxon>
        <taxon>Pseudonocardiales</taxon>
        <taxon>Pseudonocardiaceae</taxon>
        <taxon>Amycolatopsis</taxon>
    </lineage>
</organism>
<dbReference type="SUPFAM" id="SSF53474">
    <property type="entry name" value="alpha/beta-Hydrolases"/>
    <property type="match status" value="1"/>
</dbReference>
<dbReference type="AlphaFoldDB" id="A0A229T418"/>
<dbReference type="GO" id="GO:0016787">
    <property type="term" value="F:hydrolase activity"/>
    <property type="evidence" value="ECO:0007669"/>
    <property type="project" value="UniProtKB-KW"/>
</dbReference>
<dbReference type="RefSeq" id="WP_093949314.1">
    <property type="nucleotide sequence ID" value="NZ_NMUL01000021.1"/>
</dbReference>
<evidence type="ECO:0000313" key="2">
    <source>
        <dbReference type="EMBL" id="OXM65952.1"/>
    </source>
</evidence>
<evidence type="ECO:0000313" key="3">
    <source>
        <dbReference type="Proteomes" id="UP000215199"/>
    </source>
</evidence>
<gene>
    <name evidence="2" type="ORF">CF165_21495</name>
</gene>
<dbReference type="InterPro" id="IPR050266">
    <property type="entry name" value="AB_hydrolase_sf"/>
</dbReference>
<comment type="caution">
    <text evidence="2">The sequence shown here is derived from an EMBL/GenBank/DDBJ whole genome shotgun (WGS) entry which is preliminary data.</text>
</comment>
<dbReference type="InterPro" id="IPR029058">
    <property type="entry name" value="AB_hydrolase_fold"/>
</dbReference>
<dbReference type="InterPro" id="IPR000073">
    <property type="entry name" value="AB_hydrolase_1"/>
</dbReference>
<accession>A0A229T418</accession>
<dbReference type="Pfam" id="PF00561">
    <property type="entry name" value="Abhydrolase_1"/>
    <property type="match status" value="1"/>
</dbReference>
<evidence type="ECO:0000259" key="1">
    <source>
        <dbReference type="Pfam" id="PF00561"/>
    </source>
</evidence>
<sequence>MIGAFTGEQAETRYLAAYDEVARLWPVPVRDLDVRTRFGPTRVRVSGESGPPLVLLPGIMGTSLSWYPHVAELAGRFRVHAVDTIGEPGRSRQTAPVVTNDDCAWWLTDVLDGLGHDQARFAGVSRGGWLALNLAIRAPARVAGVTAIEPAGFAIIGSGFLLWSLGEMLRWLRPRAAGDVRRVLRPLLFGGLRYRAHHPPQHVFTDDELRAIAAPTRIVLAERSVIHRAREVAARIGPLNPLVDVEVVRHATHALSLQDPELVTRRVLDG</sequence>
<dbReference type="GO" id="GO:0016020">
    <property type="term" value="C:membrane"/>
    <property type="evidence" value="ECO:0007669"/>
    <property type="project" value="TreeGrafter"/>
</dbReference>
<keyword evidence="3" id="KW-1185">Reference proteome</keyword>
<proteinExistence type="predicted"/>
<dbReference type="PANTHER" id="PTHR43798:SF33">
    <property type="entry name" value="HYDROLASE, PUTATIVE (AFU_ORTHOLOGUE AFUA_2G14860)-RELATED"/>
    <property type="match status" value="1"/>
</dbReference>
<dbReference type="EMBL" id="NMUL01000021">
    <property type="protein sequence ID" value="OXM65952.1"/>
    <property type="molecule type" value="Genomic_DNA"/>
</dbReference>